<dbReference type="Pfam" id="PF13602">
    <property type="entry name" value="ADH_zinc_N_2"/>
    <property type="match status" value="1"/>
</dbReference>
<dbReference type="InterPro" id="IPR050700">
    <property type="entry name" value="YIM1/Zinc_Alcohol_DH_Fams"/>
</dbReference>
<dbReference type="EMBL" id="JAQQWI010000012">
    <property type="protein sequence ID" value="KAK8015492.1"/>
    <property type="molecule type" value="Genomic_DNA"/>
</dbReference>
<dbReference type="PANTHER" id="PTHR11695:SF294">
    <property type="entry name" value="RETICULON-4-INTERACTING PROTEIN 1, MITOCHONDRIAL"/>
    <property type="match status" value="1"/>
</dbReference>
<dbReference type="InterPro" id="IPR020843">
    <property type="entry name" value="ER"/>
</dbReference>
<keyword evidence="3" id="KW-1185">Reference proteome</keyword>
<dbReference type="PANTHER" id="PTHR11695">
    <property type="entry name" value="ALCOHOL DEHYDROGENASE RELATED"/>
    <property type="match status" value="1"/>
</dbReference>
<dbReference type="SUPFAM" id="SSF51735">
    <property type="entry name" value="NAD(P)-binding Rossmann-fold domains"/>
    <property type="match status" value="1"/>
</dbReference>
<reference evidence="2 3" key="1">
    <citation type="submission" date="2023-01" db="EMBL/GenBank/DDBJ databases">
        <title>Analysis of 21 Apiospora genomes using comparative genomics revels a genus with tremendous synthesis potential of carbohydrate active enzymes and secondary metabolites.</title>
        <authorList>
            <person name="Sorensen T."/>
        </authorList>
    </citation>
    <scope>NUCLEOTIDE SEQUENCE [LARGE SCALE GENOMIC DNA]</scope>
    <source>
        <strain evidence="2 3">CBS 20057</strain>
    </source>
</reference>
<feature type="domain" description="Enoyl reductase (ER)" evidence="1">
    <location>
        <begin position="20"/>
        <end position="352"/>
    </location>
</feature>
<name>A0ABR1RKU7_9PEZI</name>
<protein>
    <recommendedName>
        <fullName evidence="1">Enoyl reductase (ER) domain-containing protein</fullName>
    </recommendedName>
</protein>
<sequence>MTTSASPPATMRAWIVTRKGLELDPHRPAPTAAALAKGNNLLLRVRYAGLNPADLALMNVIPSWLPWRRNPIVGLDFVSEVLAFGPGAPPELAKIGTLVCGALGVRQAFFGAGTLGEVLVVPAELVAVVPQSLLETPRAAVGMGVTGQTAALVMREAEAKGVGQVTRWEGSRVLVHGASGGVGSILVQVAKARGAYVVGVCSGANAEMVRRLGADKVIDYTAHQHLYHAIGESMQDQKLDLVVDCVGDDSLYTRSPGYLRPDGRFLCITGGPSQGVYPFLMHQLRPVFLGGSPINYKILGMGPSGAGAREVAGWVEKGELKEVPIDSEFGVEEVKKAYERVASKRAKGKVVVRIGE</sequence>
<organism evidence="2 3">
    <name type="scientific">Apiospora marii</name>
    <dbReference type="NCBI Taxonomy" id="335849"/>
    <lineage>
        <taxon>Eukaryota</taxon>
        <taxon>Fungi</taxon>
        <taxon>Dikarya</taxon>
        <taxon>Ascomycota</taxon>
        <taxon>Pezizomycotina</taxon>
        <taxon>Sordariomycetes</taxon>
        <taxon>Xylariomycetidae</taxon>
        <taxon>Amphisphaeriales</taxon>
        <taxon>Apiosporaceae</taxon>
        <taxon>Apiospora</taxon>
    </lineage>
</organism>
<dbReference type="SUPFAM" id="SSF50129">
    <property type="entry name" value="GroES-like"/>
    <property type="match status" value="1"/>
</dbReference>
<evidence type="ECO:0000259" key="1">
    <source>
        <dbReference type="SMART" id="SM00829"/>
    </source>
</evidence>
<gene>
    <name evidence="2" type="ORF">PG991_008380</name>
</gene>
<proteinExistence type="predicted"/>
<evidence type="ECO:0000313" key="3">
    <source>
        <dbReference type="Proteomes" id="UP001396898"/>
    </source>
</evidence>
<dbReference type="Gene3D" id="3.40.50.720">
    <property type="entry name" value="NAD(P)-binding Rossmann-like Domain"/>
    <property type="match status" value="1"/>
</dbReference>
<dbReference type="InterPro" id="IPR013154">
    <property type="entry name" value="ADH-like_N"/>
</dbReference>
<dbReference type="Pfam" id="PF08240">
    <property type="entry name" value="ADH_N"/>
    <property type="match status" value="1"/>
</dbReference>
<dbReference type="InterPro" id="IPR011032">
    <property type="entry name" value="GroES-like_sf"/>
</dbReference>
<dbReference type="Proteomes" id="UP001396898">
    <property type="component" value="Unassembled WGS sequence"/>
</dbReference>
<dbReference type="SMART" id="SM00829">
    <property type="entry name" value="PKS_ER"/>
    <property type="match status" value="1"/>
</dbReference>
<comment type="caution">
    <text evidence="2">The sequence shown here is derived from an EMBL/GenBank/DDBJ whole genome shotgun (WGS) entry which is preliminary data.</text>
</comment>
<accession>A0ABR1RKU7</accession>
<dbReference type="Gene3D" id="3.90.180.10">
    <property type="entry name" value="Medium-chain alcohol dehydrogenases, catalytic domain"/>
    <property type="match status" value="1"/>
</dbReference>
<dbReference type="CDD" id="cd08267">
    <property type="entry name" value="MDR1"/>
    <property type="match status" value="1"/>
</dbReference>
<evidence type="ECO:0000313" key="2">
    <source>
        <dbReference type="EMBL" id="KAK8015492.1"/>
    </source>
</evidence>
<dbReference type="InterPro" id="IPR036291">
    <property type="entry name" value="NAD(P)-bd_dom_sf"/>
</dbReference>